<dbReference type="EMBL" id="CP015367">
    <property type="protein sequence ID" value="APT34235.1"/>
    <property type="molecule type" value="Genomic_DNA"/>
</dbReference>
<name>A0AAE8L6Q2_9HYPH</name>
<dbReference type="SUPFAM" id="SSF88946">
    <property type="entry name" value="Sigma2 domain of RNA polymerase sigma factors"/>
    <property type="match status" value="1"/>
</dbReference>
<evidence type="ECO:0000256" key="1">
    <source>
        <dbReference type="ARBA" id="ARBA00010641"/>
    </source>
</evidence>
<keyword evidence="11" id="KW-1185">Reference proteome</keyword>
<dbReference type="CDD" id="cd06171">
    <property type="entry name" value="Sigma70_r4"/>
    <property type="match status" value="1"/>
</dbReference>
<dbReference type="Pfam" id="PF04542">
    <property type="entry name" value="Sigma70_r2"/>
    <property type="match status" value="1"/>
</dbReference>
<gene>
    <name evidence="9" type="ORF">MCBMB27_04944</name>
    <name evidence="10" type="ORF">SAMN05192567_1112</name>
</gene>
<dbReference type="InterPro" id="IPR036388">
    <property type="entry name" value="WH-like_DNA-bd_sf"/>
</dbReference>
<evidence type="ECO:0000256" key="3">
    <source>
        <dbReference type="ARBA" id="ARBA00023082"/>
    </source>
</evidence>
<reference evidence="10 12" key="2">
    <citation type="submission" date="2016-10" db="EMBL/GenBank/DDBJ databases">
        <authorList>
            <person name="Varghese N."/>
            <person name="Submissions S."/>
        </authorList>
    </citation>
    <scope>NUCLEOTIDE SEQUENCE [LARGE SCALE GENOMIC DNA]</scope>
    <source>
        <strain evidence="10 12">CBMB27</strain>
    </source>
</reference>
<dbReference type="InterPro" id="IPR039425">
    <property type="entry name" value="RNA_pol_sigma-70-like"/>
</dbReference>
<evidence type="ECO:0000256" key="6">
    <source>
        <dbReference type="RuleBase" id="RU000716"/>
    </source>
</evidence>
<evidence type="ECO:0000256" key="4">
    <source>
        <dbReference type="ARBA" id="ARBA00023125"/>
    </source>
</evidence>
<dbReference type="InterPro" id="IPR007627">
    <property type="entry name" value="RNA_pol_sigma70_r2"/>
</dbReference>
<sequence length="224" mass="24544">MQPADEKRDPADASDPVISYVHAQLGHRLRQYYSEVVAVDVGSRLAAVLDRLSAALDAAEAGGQVPDAFKDDLIALVPRLRRYALSLTFDGAEADDLVQFTLLKAWEHRERYEPGTRLVAWLFTILRNGFINGRRKRRLEIADPDGLHAATVSEPAAQDHALGLKEVQAAIDRLEPAYREALLLVAIDGLPYEAAAAVIGCPAGTVKSRVSRARDRLLRDLGEA</sequence>
<dbReference type="InterPro" id="IPR014284">
    <property type="entry name" value="RNA_pol_sigma-70_dom"/>
</dbReference>
<comment type="similarity">
    <text evidence="1 6">Belongs to the sigma-70 factor family. ECF subfamily.</text>
</comment>
<dbReference type="SUPFAM" id="SSF88659">
    <property type="entry name" value="Sigma3 and sigma4 domains of RNA polymerase sigma factors"/>
    <property type="match status" value="1"/>
</dbReference>
<dbReference type="KEGG" id="mphy:MCBMB27_04944"/>
<dbReference type="InterPro" id="IPR013249">
    <property type="entry name" value="RNA_pol_sigma70_r4_t2"/>
</dbReference>
<accession>A0AAE8L6Q2</accession>
<dbReference type="Gene3D" id="1.10.1740.10">
    <property type="match status" value="1"/>
</dbReference>
<dbReference type="PROSITE" id="PS01063">
    <property type="entry name" value="SIGMA70_ECF"/>
    <property type="match status" value="1"/>
</dbReference>
<evidence type="ECO:0000313" key="11">
    <source>
        <dbReference type="Proteomes" id="UP000185487"/>
    </source>
</evidence>
<evidence type="ECO:0000256" key="2">
    <source>
        <dbReference type="ARBA" id="ARBA00023015"/>
    </source>
</evidence>
<protein>
    <recommendedName>
        <fullName evidence="6">RNA polymerase sigma factor</fullName>
    </recommendedName>
</protein>
<dbReference type="GO" id="GO:0003677">
    <property type="term" value="F:DNA binding"/>
    <property type="evidence" value="ECO:0007669"/>
    <property type="project" value="UniProtKB-KW"/>
</dbReference>
<dbReference type="InterPro" id="IPR013325">
    <property type="entry name" value="RNA_pol_sigma_r2"/>
</dbReference>
<evidence type="ECO:0000259" key="8">
    <source>
        <dbReference type="Pfam" id="PF08281"/>
    </source>
</evidence>
<dbReference type="EMBL" id="FOPK01000011">
    <property type="protein sequence ID" value="SFG96078.1"/>
    <property type="molecule type" value="Genomic_DNA"/>
</dbReference>
<organism evidence="10 12">
    <name type="scientific">Methylobacterium phyllosphaerae</name>
    <dbReference type="NCBI Taxonomy" id="418223"/>
    <lineage>
        <taxon>Bacteria</taxon>
        <taxon>Pseudomonadati</taxon>
        <taxon>Pseudomonadota</taxon>
        <taxon>Alphaproteobacteria</taxon>
        <taxon>Hyphomicrobiales</taxon>
        <taxon>Methylobacteriaceae</taxon>
        <taxon>Methylobacterium</taxon>
    </lineage>
</organism>
<dbReference type="Pfam" id="PF08281">
    <property type="entry name" value="Sigma70_r4_2"/>
    <property type="match status" value="1"/>
</dbReference>
<feature type="domain" description="RNA polymerase sigma factor 70 region 4 type 2" evidence="8">
    <location>
        <begin position="165"/>
        <end position="217"/>
    </location>
</feature>
<dbReference type="NCBIfam" id="TIGR02937">
    <property type="entry name" value="sigma70-ECF"/>
    <property type="match status" value="1"/>
</dbReference>
<dbReference type="AlphaFoldDB" id="A0AAE8L6Q2"/>
<dbReference type="Proteomes" id="UP000185487">
    <property type="component" value="Chromosome"/>
</dbReference>
<dbReference type="PANTHER" id="PTHR43133">
    <property type="entry name" value="RNA POLYMERASE ECF-TYPE SIGMA FACTO"/>
    <property type="match status" value="1"/>
</dbReference>
<dbReference type="InterPro" id="IPR000838">
    <property type="entry name" value="RNA_pol_sigma70_ECF_CS"/>
</dbReference>
<evidence type="ECO:0000313" key="9">
    <source>
        <dbReference type="EMBL" id="APT34235.1"/>
    </source>
</evidence>
<evidence type="ECO:0000256" key="5">
    <source>
        <dbReference type="ARBA" id="ARBA00023163"/>
    </source>
</evidence>
<dbReference type="GO" id="GO:0016987">
    <property type="term" value="F:sigma factor activity"/>
    <property type="evidence" value="ECO:0007669"/>
    <property type="project" value="UniProtKB-KW"/>
</dbReference>
<dbReference type="InterPro" id="IPR013324">
    <property type="entry name" value="RNA_pol_sigma_r3/r4-like"/>
</dbReference>
<keyword evidence="4 6" id="KW-0238">DNA-binding</keyword>
<keyword evidence="5 6" id="KW-0804">Transcription</keyword>
<dbReference type="Proteomes" id="UP000199140">
    <property type="component" value="Unassembled WGS sequence"/>
</dbReference>
<proteinExistence type="inferred from homology"/>
<reference evidence="9 11" key="1">
    <citation type="submission" date="2016-04" db="EMBL/GenBank/DDBJ databases">
        <title>Complete genome sequencing and analysis of CBMB27, Methylobacterium phyllosphaerae isolated from leaf tissues of rice (Oryza sativa L.).</title>
        <authorList>
            <person name="Lee Y."/>
            <person name="Hwangbo K."/>
            <person name="Chung H."/>
            <person name="Yoo J."/>
            <person name="Kim K.Y."/>
            <person name="Sa T.M."/>
            <person name="Um Y."/>
            <person name="Madhaiyan M."/>
        </authorList>
    </citation>
    <scope>NUCLEOTIDE SEQUENCE [LARGE SCALE GENOMIC DNA]</scope>
    <source>
        <strain evidence="9 11">CBMB27</strain>
    </source>
</reference>
<evidence type="ECO:0000313" key="12">
    <source>
        <dbReference type="Proteomes" id="UP000199140"/>
    </source>
</evidence>
<evidence type="ECO:0000313" key="10">
    <source>
        <dbReference type="EMBL" id="SFG96078.1"/>
    </source>
</evidence>
<feature type="domain" description="RNA polymerase sigma-70 region 2" evidence="7">
    <location>
        <begin position="76"/>
        <end position="138"/>
    </location>
</feature>
<dbReference type="GO" id="GO:0006352">
    <property type="term" value="P:DNA-templated transcription initiation"/>
    <property type="evidence" value="ECO:0007669"/>
    <property type="project" value="InterPro"/>
</dbReference>
<evidence type="ECO:0000259" key="7">
    <source>
        <dbReference type="Pfam" id="PF04542"/>
    </source>
</evidence>
<keyword evidence="3 6" id="KW-0731">Sigma factor</keyword>
<keyword evidence="2 6" id="KW-0805">Transcription regulation</keyword>
<dbReference type="PANTHER" id="PTHR43133:SF25">
    <property type="entry name" value="RNA POLYMERASE SIGMA FACTOR RFAY-RELATED"/>
    <property type="match status" value="1"/>
</dbReference>
<dbReference type="Gene3D" id="1.10.10.10">
    <property type="entry name" value="Winged helix-like DNA-binding domain superfamily/Winged helix DNA-binding domain"/>
    <property type="match status" value="1"/>
</dbReference>
<dbReference type="RefSeq" id="WP_075381456.1">
    <property type="nucleotide sequence ID" value="NZ_CP015367.1"/>
</dbReference>